<sequence length="187" mass="20453">MRRFKTLASDNQFSFICPIFNVATRMAACMKLRDLVWKGKGPDVRKGCQACMKSSKCPAAAIVDRIHYGGKDVADDYGSDQPVMGKLGADVLDRIRRVIVQDVHIQQCGVPPEEQQLILSANPRIDEQLKTAPTDGKAKRYVASDYEETPRRRAPKPKSAPQDIASPAPSSRVNDAARTGDLAAAIS</sequence>
<dbReference type="STRING" id="177413.SAMN05660859_0104"/>
<gene>
    <name evidence="2" type="ORF">SAMN05660859_0104</name>
</gene>
<protein>
    <submittedName>
        <fullName evidence="2">Uncharacterized protein</fullName>
    </submittedName>
</protein>
<name>A0A1G4UQ36_9HYPH</name>
<evidence type="ECO:0000313" key="2">
    <source>
        <dbReference type="EMBL" id="SCW95732.1"/>
    </source>
</evidence>
<evidence type="ECO:0000313" key="3">
    <source>
        <dbReference type="Proteomes" id="UP000198889"/>
    </source>
</evidence>
<accession>A0A1G4UQ36</accession>
<feature type="region of interest" description="Disordered" evidence="1">
    <location>
        <begin position="129"/>
        <end position="187"/>
    </location>
</feature>
<dbReference type="EMBL" id="FMTP01000010">
    <property type="protein sequence ID" value="SCW95732.1"/>
    <property type="molecule type" value="Genomic_DNA"/>
</dbReference>
<dbReference type="Proteomes" id="UP000198889">
    <property type="component" value="Unassembled WGS sequence"/>
</dbReference>
<keyword evidence="3" id="KW-1185">Reference proteome</keyword>
<reference evidence="3" key="1">
    <citation type="submission" date="2016-10" db="EMBL/GenBank/DDBJ databases">
        <authorList>
            <person name="Varghese N."/>
            <person name="Submissions S."/>
        </authorList>
    </citation>
    <scope>NUCLEOTIDE SEQUENCE [LARGE SCALE GENOMIC DNA]</scope>
    <source>
        <strain evidence="3">CGMCC 1.1761</strain>
    </source>
</reference>
<dbReference type="RefSeq" id="WP_091444216.1">
    <property type="nucleotide sequence ID" value="NZ_FMTP01000010.1"/>
</dbReference>
<dbReference type="AlphaFoldDB" id="A0A1G4UQ36"/>
<organism evidence="2 3">
    <name type="scientific">Ancylobacter rudongensis</name>
    <dbReference type="NCBI Taxonomy" id="177413"/>
    <lineage>
        <taxon>Bacteria</taxon>
        <taxon>Pseudomonadati</taxon>
        <taxon>Pseudomonadota</taxon>
        <taxon>Alphaproteobacteria</taxon>
        <taxon>Hyphomicrobiales</taxon>
        <taxon>Xanthobacteraceae</taxon>
        <taxon>Ancylobacter</taxon>
    </lineage>
</organism>
<proteinExistence type="predicted"/>
<evidence type="ECO:0000256" key="1">
    <source>
        <dbReference type="SAM" id="MobiDB-lite"/>
    </source>
</evidence>